<comment type="caution">
    <text evidence="4">The sequence shown here is derived from an EMBL/GenBank/DDBJ whole genome shotgun (WGS) entry which is preliminary data.</text>
</comment>
<accession>A0A2P5P4P6</accession>
<gene>
    <name evidence="4" type="ORF">JP09_010275</name>
</gene>
<sequence length="180" mass="20834">MPSTPGGSHRSHYGHSRQDRKDAPHQENQRIMKDLDFISVARRIADRFGENSVAADDKRLMIRSEQLADVVLFLRDDPELALDYLNSITGIDHKTHFSMVYHLTSITKGHRLTFKVDLDDRTKPNLPSVTPVWRGADLQEREIFDLLGIEFTGHPNLKRIFLWEGFPGYPLRKDWVNRDA</sequence>
<organism evidence="4 5">
    <name type="scientific">Dehalogenimonas etheniformans</name>
    <dbReference type="NCBI Taxonomy" id="1536648"/>
    <lineage>
        <taxon>Bacteria</taxon>
        <taxon>Bacillati</taxon>
        <taxon>Chloroflexota</taxon>
        <taxon>Dehalococcoidia</taxon>
        <taxon>Dehalococcoidales</taxon>
        <taxon>Dehalococcoidaceae</taxon>
        <taxon>Dehalogenimonas</taxon>
    </lineage>
</organism>
<keyword evidence="5" id="KW-1185">Reference proteome</keyword>
<feature type="region of interest" description="Disordered" evidence="2">
    <location>
        <begin position="1"/>
        <end position="28"/>
    </location>
</feature>
<feature type="domain" description="NADH:ubiquinone oxidoreductase 30kDa subunit" evidence="3">
    <location>
        <begin position="61"/>
        <end position="176"/>
    </location>
</feature>
<dbReference type="Gene3D" id="3.30.460.80">
    <property type="entry name" value="NADH:ubiquinone oxidoreductase, 30kDa subunit"/>
    <property type="match status" value="1"/>
</dbReference>
<protein>
    <submittedName>
        <fullName evidence="4">NADH-quinone oxidoreductase subunit C</fullName>
    </submittedName>
</protein>
<evidence type="ECO:0000259" key="3">
    <source>
        <dbReference type="Pfam" id="PF00329"/>
    </source>
</evidence>
<dbReference type="Pfam" id="PF00329">
    <property type="entry name" value="Complex1_30kDa"/>
    <property type="match status" value="1"/>
</dbReference>
<dbReference type="AlphaFoldDB" id="A0A2P5P4P6"/>
<proteinExistence type="inferred from homology"/>
<dbReference type="InterPro" id="IPR001268">
    <property type="entry name" value="NADH_UbQ_OxRdtase_30kDa_su"/>
</dbReference>
<dbReference type="PANTHER" id="PTHR10884:SF14">
    <property type="entry name" value="NADH DEHYDROGENASE [UBIQUINONE] IRON-SULFUR PROTEIN 3, MITOCHONDRIAL"/>
    <property type="match status" value="1"/>
</dbReference>
<dbReference type="InterPro" id="IPR037232">
    <property type="entry name" value="NADH_quin_OxRdtase_su_C/D-like"/>
</dbReference>
<name>A0A2P5P4P6_9CHLR</name>
<dbReference type="EMBL" id="JQAN02000015">
    <property type="protein sequence ID" value="PPD57266.1"/>
    <property type="molecule type" value="Genomic_DNA"/>
</dbReference>
<evidence type="ECO:0000313" key="4">
    <source>
        <dbReference type="EMBL" id="PPD57266.1"/>
    </source>
</evidence>
<feature type="compositionally biased region" description="Basic and acidic residues" evidence="2">
    <location>
        <begin position="16"/>
        <end position="28"/>
    </location>
</feature>
<evidence type="ECO:0000256" key="1">
    <source>
        <dbReference type="ARBA" id="ARBA00007569"/>
    </source>
</evidence>
<dbReference type="SUPFAM" id="SSF143243">
    <property type="entry name" value="Nqo5-like"/>
    <property type="match status" value="1"/>
</dbReference>
<dbReference type="OrthoDB" id="9803286at2"/>
<dbReference type="PANTHER" id="PTHR10884">
    <property type="entry name" value="NADH DEHYDROGENASE UBIQUINONE IRON-SULFUR PROTEIN 3"/>
    <property type="match status" value="1"/>
</dbReference>
<evidence type="ECO:0000313" key="5">
    <source>
        <dbReference type="Proteomes" id="UP000235653"/>
    </source>
</evidence>
<dbReference type="Proteomes" id="UP000235653">
    <property type="component" value="Unassembled WGS sequence"/>
</dbReference>
<evidence type="ECO:0000256" key="2">
    <source>
        <dbReference type="SAM" id="MobiDB-lite"/>
    </source>
</evidence>
<comment type="similarity">
    <text evidence="1">Belongs to the complex I 30 kDa subunit family.</text>
</comment>
<reference evidence="4 5" key="1">
    <citation type="journal article" date="2017" name="ISME J.">
        <title>Grape pomace compost harbors organohalide-respiring Dehalogenimonas species with novel reductive dehalogenase genes.</title>
        <authorList>
            <person name="Yang Y."/>
            <person name="Higgins S.A."/>
            <person name="Yan J."/>
            <person name="Simsir B."/>
            <person name="Chourey K."/>
            <person name="Iyer R."/>
            <person name="Hettich R.L."/>
            <person name="Baldwin B."/>
            <person name="Ogles D.M."/>
            <person name="Loffler F.E."/>
        </authorList>
    </citation>
    <scope>NUCLEOTIDE SEQUENCE [LARGE SCALE GENOMIC DNA]</scope>
    <source>
        <strain evidence="4 5">GP</strain>
    </source>
</reference>
<dbReference type="GO" id="GO:0008137">
    <property type="term" value="F:NADH dehydrogenase (ubiquinone) activity"/>
    <property type="evidence" value="ECO:0007669"/>
    <property type="project" value="InterPro"/>
</dbReference>